<evidence type="ECO:0000256" key="5">
    <source>
        <dbReference type="ARBA" id="ARBA00022777"/>
    </source>
</evidence>
<evidence type="ECO:0000259" key="9">
    <source>
        <dbReference type="PROSITE" id="PS50011"/>
    </source>
</evidence>
<keyword evidence="3" id="KW-0808">Transferase</keyword>
<dbReference type="GO" id="GO:0005524">
    <property type="term" value="F:ATP binding"/>
    <property type="evidence" value="ECO:0007669"/>
    <property type="project" value="UniProtKB-KW"/>
</dbReference>
<evidence type="ECO:0000256" key="1">
    <source>
        <dbReference type="ARBA" id="ARBA00012513"/>
    </source>
</evidence>
<feature type="domain" description="Protein kinase" evidence="9">
    <location>
        <begin position="107"/>
        <end position="364"/>
    </location>
</feature>
<keyword evidence="2" id="KW-0723">Serine/threonine-protein kinase</keyword>
<evidence type="ECO:0000256" key="3">
    <source>
        <dbReference type="ARBA" id="ARBA00022679"/>
    </source>
</evidence>
<evidence type="ECO:0000313" key="10">
    <source>
        <dbReference type="EMBL" id="KAG8486241.1"/>
    </source>
</evidence>
<dbReference type="SUPFAM" id="SSF56112">
    <property type="entry name" value="Protein kinase-like (PK-like)"/>
    <property type="match status" value="1"/>
</dbReference>
<comment type="caution">
    <text evidence="10">The sequence shown here is derived from an EMBL/GenBank/DDBJ whole genome shotgun (WGS) entry which is preliminary data.</text>
</comment>
<dbReference type="Gene3D" id="3.30.200.20">
    <property type="entry name" value="Phosphorylase Kinase, domain 1"/>
    <property type="match status" value="1"/>
</dbReference>
<keyword evidence="6" id="KW-0067">ATP-binding</keyword>
<dbReference type="InterPro" id="IPR050588">
    <property type="entry name" value="WNK_Ser-Thr_kinase"/>
</dbReference>
<evidence type="ECO:0000313" key="11">
    <source>
        <dbReference type="Proteomes" id="UP000701853"/>
    </source>
</evidence>
<keyword evidence="11" id="KW-1185">Reference proteome</keyword>
<comment type="catalytic activity">
    <reaction evidence="7">
        <text>L-threonyl-[protein] + ATP = O-phospho-L-threonyl-[protein] + ADP + H(+)</text>
        <dbReference type="Rhea" id="RHEA:46608"/>
        <dbReference type="Rhea" id="RHEA-COMP:11060"/>
        <dbReference type="Rhea" id="RHEA-COMP:11605"/>
        <dbReference type="ChEBI" id="CHEBI:15378"/>
        <dbReference type="ChEBI" id="CHEBI:30013"/>
        <dbReference type="ChEBI" id="CHEBI:30616"/>
        <dbReference type="ChEBI" id="CHEBI:61977"/>
        <dbReference type="ChEBI" id="CHEBI:456216"/>
        <dbReference type="EC" id="2.7.11.1"/>
    </reaction>
</comment>
<dbReference type="FunFam" id="1.10.510.10:FF:000046">
    <property type="entry name" value="probable serine/threonine-protein kinase WNK9"/>
    <property type="match status" value="1"/>
</dbReference>
<dbReference type="PROSITE" id="PS50011">
    <property type="entry name" value="PROTEIN_KINASE_DOM"/>
    <property type="match status" value="1"/>
</dbReference>
<proteinExistence type="predicted"/>
<dbReference type="InterPro" id="IPR000719">
    <property type="entry name" value="Prot_kinase_dom"/>
</dbReference>
<dbReference type="InterPro" id="IPR008271">
    <property type="entry name" value="Ser/Thr_kinase_AS"/>
</dbReference>
<dbReference type="Proteomes" id="UP000701853">
    <property type="component" value="Chromosome 8"/>
</dbReference>
<evidence type="ECO:0000256" key="6">
    <source>
        <dbReference type="ARBA" id="ARBA00022840"/>
    </source>
</evidence>
<dbReference type="Gene3D" id="3.10.20.90">
    <property type="entry name" value="Phosphatidylinositol 3-kinase Catalytic Subunit, Chain A, domain 1"/>
    <property type="match status" value="1"/>
</dbReference>
<name>A0A8J5YWE0_9ROSI</name>
<dbReference type="SMART" id="SM00220">
    <property type="entry name" value="S_TKc"/>
    <property type="match status" value="1"/>
</dbReference>
<keyword evidence="5" id="KW-0418">Kinase</keyword>
<evidence type="ECO:0000256" key="2">
    <source>
        <dbReference type="ARBA" id="ARBA00022527"/>
    </source>
</evidence>
<dbReference type="EC" id="2.7.11.1" evidence="1"/>
<evidence type="ECO:0000256" key="7">
    <source>
        <dbReference type="ARBA" id="ARBA00047899"/>
    </source>
</evidence>
<dbReference type="GO" id="GO:0004674">
    <property type="term" value="F:protein serine/threonine kinase activity"/>
    <property type="evidence" value="ECO:0007669"/>
    <property type="project" value="UniProtKB-KW"/>
</dbReference>
<dbReference type="FunFam" id="3.30.200.20:FF:000075">
    <property type="entry name" value="Probable serine/threonine-protein kinase WNK1"/>
    <property type="match status" value="1"/>
</dbReference>
<organism evidence="10 11">
    <name type="scientific">Gossypium anomalum</name>
    <dbReference type="NCBI Taxonomy" id="47600"/>
    <lineage>
        <taxon>Eukaryota</taxon>
        <taxon>Viridiplantae</taxon>
        <taxon>Streptophyta</taxon>
        <taxon>Embryophyta</taxon>
        <taxon>Tracheophyta</taxon>
        <taxon>Spermatophyta</taxon>
        <taxon>Magnoliopsida</taxon>
        <taxon>eudicotyledons</taxon>
        <taxon>Gunneridae</taxon>
        <taxon>Pentapetalae</taxon>
        <taxon>rosids</taxon>
        <taxon>malvids</taxon>
        <taxon>Malvales</taxon>
        <taxon>Malvaceae</taxon>
        <taxon>Malvoideae</taxon>
        <taxon>Gossypium</taxon>
    </lineage>
</organism>
<dbReference type="AlphaFoldDB" id="A0A8J5YWE0"/>
<dbReference type="PANTHER" id="PTHR13902">
    <property type="entry name" value="SERINE/THREONINE-PROTEIN KINASE WNK WITH NO LYSINE -RELATED"/>
    <property type="match status" value="1"/>
</dbReference>
<dbReference type="EMBL" id="JAHUZN010000008">
    <property type="protein sequence ID" value="KAG8486241.1"/>
    <property type="molecule type" value="Genomic_DNA"/>
</dbReference>
<dbReference type="InterPro" id="IPR011009">
    <property type="entry name" value="Kinase-like_dom_sf"/>
</dbReference>
<dbReference type="Pfam" id="PF00069">
    <property type="entry name" value="Pkinase"/>
    <property type="match status" value="1"/>
</dbReference>
<dbReference type="CDD" id="cd13983">
    <property type="entry name" value="STKc_WNK"/>
    <property type="match status" value="1"/>
</dbReference>
<sequence>MRGLLHKVLGVMNCKRGSLPRNDVVVAVIECRFRPRSAFDSFCIASETFSDHHHRHHHHHHQQQQPIWFLAVMDSGLGLEMPANNGMHYTSEVEPGFVERDPTGRYIRFDEVLGKGAFKTVYRGFDEVEGIEVAWNQVRIDDVLRTPEDLEKLYSEVHILRSLKNENIIKLHNSWVDDKKKTVNMITELFTSGSLRIYRKKHKHVDTKAIKNWARQILRGLVYLHSHVPPIIHRDLKCDNIFINGNNGEIKIGDLGLAIVMQQPTARSVIGTPEFMAPELYEEEYNELIDVYSFGMCMLEMVTFEYPYNECKNPAQIYKKVISGVKPASLSKVADPQIKEFIEKCLVLASERLSAKELLEDPFLKVENPKEPYRLPLLRPNPISKAVSLPVSGPSSLDMDTDYKQLSLSTCTGSNSESPHYPVLELQRMHNNSIFRLKGKKDDDNSVSLTFRIADSCGRVRNIDFNFYLDSDTAHSVAAEMIEQLELTDHDVDFIAEFIDCLITKLLPGWKPSFYLSSGTASPCAEFSASANCKTLTPCPWDSFLTSDSALGVATESVSALSTSLRECVIQAPDCSDNEYFSFLEDQESQASVVSEILVEETSTKNAKPSEDTDLNINRTCKDLGGYISEDFQFQDTYDDEFNSSRNERSTEECIPINEFMKASVLSFSNLSRESTFMCLPSSCSSQSIANKDLDVELKLELDAVEAQYRHWFQELSRMRDEELEATKRDGWQRKSWLYSDKE</sequence>
<evidence type="ECO:0000256" key="8">
    <source>
        <dbReference type="ARBA" id="ARBA00048679"/>
    </source>
</evidence>
<protein>
    <recommendedName>
        <fullName evidence="1">non-specific serine/threonine protein kinase</fullName>
        <ecNumber evidence="1">2.7.11.1</ecNumber>
    </recommendedName>
</protein>
<accession>A0A8J5YWE0</accession>
<gene>
    <name evidence="10" type="ORF">CXB51_019550</name>
</gene>
<comment type="catalytic activity">
    <reaction evidence="8">
        <text>L-seryl-[protein] + ATP = O-phospho-L-seryl-[protein] + ADP + H(+)</text>
        <dbReference type="Rhea" id="RHEA:17989"/>
        <dbReference type="Rhea" id="RHEA-COMP:9863"/>
        <dbReference type="Rhea" id="RHEA-COMP:11604"/>
        <dbReference type="ChEBI" id="CHEBI:15378"/>
        <dbReference type="ChEBI" id="CHEBI:29999"/>
        <dbReference type="ChEBI" id="CHEBI:30616"/>
        <dbReference type="ChEBI" id="CHEBI:83421"/>
        <dbReference type="ChEBI" id="CHEBI:456216"/>
        <dbReference type="EC" id="2.7.11.1"/>
    </reaction>
</comment>
<dbReference type="OrthoDB" id="4062651at2759"/>
<reference evidence="10 11" key="1">
    <citation type="journal article" date="2021" name="bioRxiv">
        <title>The Gossypium anomalum genome as a resource for cotton improvement and evolutionary analysis of hybrid incompatibility.</title>
        <authorList>
            <person name="Grover C.E."/>
            <person name="Yuan D."/>
            <person name="Arick M.A."/>
            <person name="Miller E.R."/>
            <person name="Hu G."/>
            <person name="Peterson D.G."/>
            <person name="Wendel J.F."/>
            <person name="Udall J.A."/>
        </authorList>
    </citation>
    <scope>NUCLEOTIDE SEQUENCE [LARGE SCALE GENOMIC DNA]</scope>
    <source>
        <strain evidence="10">JFW-Udall</strain>
        <tissue evidence="10">Leaf</tissue>
    </source>
</reference>
<dbReference type="Gene3D" id="1.10.510.10">
    <property type="entry name" value="Transferase(Phosphotransferase) domain 1"/>
    <property type="match status" value="1"/>
</dbReference>
<evidence type="ECO:0000256" key="4">
    <source>
        <dbReference type="ARBA" id="ARBA00022741"/>
    </source>
</evidence>
<keyword evidence="4" id="KW-0547">Nucleotide-binding</keyword>
<dbReference type="PROSITE" id="PS00108">
    <property type="entry name" value="PROTEIN_KINASE_ST"/>
    <property type="match status" value="1"/>
</dbReference>